<evidence type="ECO:0000256" key="3">
    <source>
        <dbReference type="ARBA" id="ARBA00022679"/>
    </source>
</evidence>
<dbReference type="RefSeq" id="WP_045099645.1">
    <property type="nucleotide sequence ID" value="NZ_CP020614.1"/>
</dbReference>
<keyword evidence="6 8" id="KW-0472">Membrane</keyword>
<keyword evidence="3 9" id="KW-0808">Transferase</keyword>
<keyword evidence="5 8" id="KW-1133">Transmembrane helix</keyword>
<dbReference type="HOGENOM" id="CLU_023982_3_1_6"/>
<gene>
    <name evidence="9" type="primary">wbpL</name>
    <name evidence="9" type="ORF">LMI_2116</name>
    <name evidence="10" type="ORF">SAMN02982997_01604</name>
</gene>
<feature type="transmembrane region" description="Helical" evidence="8">
    <location>
        <begin position="99"/>
        <end position="117"/>
    </location>
</feature>
<dbReference type="AlphaFoldDB" id="A0A098GIT2"/>
<dbReference type="PANTHER" id="PTHR22926:SF3">
    <property type="entry name" value="UNDECAPRENYL-PHOSPHATE ALPHA-N-ACETYLGLUCOSAMINYL 1-PHOSPHATE TRANSFERASE"/>
    <property type="match status" value="1"/>
</dbReference>
<reference evidence="10 12" key="3">
    <citation type="submission" date="2016-10" db="EMBL/GenBank/DDBJ databases">
        <authorList>
            <person name="Varghese N."/>
            <person name="Submissions S."/>
        </authorList>
    </citation>
    <scope>NUCLEOTIDE SEQUENCE [LARGE SCALE GENOMIC DNA]</scope>
    <source>
        <strain evidence="10 12">ATCC 33218</strain>
    </source>
</reference>
<dbReference type="GO" id="GO:0009103">
    <property type="term" value="P:lipopolysaccharide biosynthetic process"/>
    <property type="evidence" value="ECO:0007669"/>
    <property type="project" value="TreeGrafter"/>
</dbReference>
<dbReference type="CDD" id="cd06854">
    <property type="entry name" value="GT_WbpL_WbcO_like"/>
    <property type="match status" value="1"/>
</dbReference>
<evidence type="ECO:0000313" key="11">
    <source>
        <dbReference type="Proteomes" id="UP000032414"/>
    </source>
</evidence>
<organism evidence="9 11">
    <name type="scientific">Legionella micdadei</name>
    <name type="common">Tatlockia micdadei</name>
    <dbReference type="NCBI Taxonomy" id="451"/>
    <lineage>
        <taxon>Bacteria</taxon>
        <taxon>Pseudomonadati</taxon>
        <taxon>Pseudomonadota</taxon>
        <taxon>Gammaproteobacteria</taxon>
        <taxon>Legionellales</taxon>
        <taxon>Legionellaceae</taxon>
        <taxon>Legionella</taxon>
    </lineage>
</organism>
<keyword evidence="7" id="KW-0460">Magnesium</keyword>
<evidence type="ECO:0000256" key="6">
    <source>
        <dbReference type="ARBA" id="ARBA00023136"/>
    </source>
</evidence>
<keyword evidence="7" id="KW-0479">Metal-binding</keyword>
<evidence type="ECO:0000256" key="2">
    <source>
        <dbReference type="ARBA" id="ARBA00022475"/>
    </source>
</evidence>
<sequence>MIWLYCLLIFSLSCTLTWALRRYALATNMLDVPNHRSSHLIATPRGGGLSFVICFLLTVISLFYCNLISCPLAAALLIPGSLIAAVGFLDDRYSIPAKWRLLSHFAASGCALYLLGGMPEIPFFAWTLSNKLLTNTLAIFYLVWLLNLYNFMDGIDGIAATEAVFVCLGGVGLYYLESNLNAIYLPIGLAFAVAGFLFWNFPPARIFMGDAGSGFLGLILGILSIQSTKLNQNFFWAWMILLGVFIVDATVTLLGRVMRGEIIFEAHRSHAYQHASRYYGNHLLVTLGTLVINILWLLPIAIAVGLDFIDGGLGLLIAYLPLIFLALKFKAGQKE</sequence>
<evidence type="ECO:0000256" key="4">
    <source>
        <dbReference type="ARBA" id="ARBA00022692"/>
    </source>
</evidence>
<evidence type="ECO:0000313" key="9">
    <source>
        <dbReference type="EMBL" id="CEG61396.1"/>
    </source>
</evidence>
<feature type="transmembrane region" description="Helical" evidence="8">
    <location>
        <begin position="182"/>
        <end position="199"/>
    </location>
</feature>
<feature type="binding site" evidence="7">
    <location>
        <position position="150"/>
    </location>
    <ligand>
        <name>Mg(2+)</name>
        <dbReference type="ChEBI" id="CHEBI:18420"/>
    </ligand>
</feature>
<evidence type="ECO:0000256" key="8">
    <source>
        <dbReference type="SAM" id="Phobius"/>
    </source>
</evidence>
<dbReference type="GO" id="GO:0016780">
    <property type="term" value="F:phosphotransferase activity, for other substituted phosphate groups"/>
    <property type="evidence" value="ECO:0007669"/>
    <property type="project" value="InterPro"/>
</dbReference>
<evidence type="ECO:0000256" key="5">
    <source>
        <dbReference type="ARBA" id="ARBA00022989"/>
    </source>
</evidence>
<feature type="transmembrane region" description="Helical" evidence="8">
    <location>
        <begin position="278"/>
        <end position="302"/>
    </location>
</feature>
<feature type="binding site" evidence="7">
    <location>
        <position position="210"/>
    </location>
    <ligand>
        <name>Mg(2+)</name>
        <dbReference type="ChEBI" id="CHEBI:18420"/>
    </ligand>
</feature>
<reference evidence="11" key="2">
    <citation type="submission" date="2014-09" db="EMBL/GenBank/DDBJ databases">
        <authorList>
            <person name="Gomez-Valero L."/>
        </authorList>
    </citation>
    <scope>NUCLEOTIDE SEQUENCE [LARGE SCALE GENOMIC DNA]</scope>
    <source>
        <strain evidence="11">ATCC33218</strain>
    </source>
</reference>
<proteinExistence type="predicted"/>
<dbReference type="EMBL" id="LN614830">
    <property type="protein sequence ID" value="CEG61396.1"/>
    <property type="molecule type" value="Genomic_DNA"/>
</dbReference>
<comment type="subcellular location">
    <subcellularLocation>
        <location evidence="1">Cell membrane</location>
        <topology evidence="1">Multi-pass membrane protein</topology>
    </subcellularLocation>
</comment>
<dbReference type="GO" id="GO:0071555">
    <property type="term" value="P:cell wall organization"/>
    <property type="evidence" value="ECO:0007669"/>
    <property type="project" value="TreeGrafter"/>
</dbReference>
<dbReference type="KEGG" id="tmc:LMI_2116"/>
<evidence type="ECO:0000256" key="1">
    <source>
        <dbReference type="ARBA" id="ARBA00004651"/>
    </source>
</evidence>
<dbReference type="GO" id="GO:0044038">
    <property type="term" value="P:cell wall macromolecule biosynthetic process"/>
    <property type="evidence" value="ECO:0007669"/>
    <property type="project" value="TreeGrafter"/>
</dbReference>
<dbReference type="EMBL" id="FMVN01000007">
    <property type="protein sequence ID" value="SCY39890.1"/>
    <property type="molecule type" value="Genomic_DNA"/>
</dbReference>
<comment type="cofactor">
    <cofactor evidence="7">
        <name>Mg(2+)</name>
        <dbReference type="ChEBI" id="CHEBI:18420"/>
    </cofactor>
</comment>
<feature type="transmembrane region" description="Helical" evidence="8">
    <location>
        <begin position="206"/>
        <end position="223"/>
    </location>
</feature>
<evidence type="ECO:0000313" key="12">
    <source>
        <dbReference type="Proteomes" id="UP000182998"/>
    </source>
</evidence>
<keyword evidence="4 8" id="KW-0812">Transmembrane</keyword>
<dbReference type="Proteomes" id="UP000182998">
    <property type="component" value="Unassembled WGS sequence"/>
</dbReference>
<keyword evidence="2" id="KW-1003">Cell membrane</keyword>
<dbReference type="PANTHER" id="PTHR22926">
    <property type="entry name" value="PHOSPHO-N-ACETYLMURAMOYL-PENTAPEPTIDE-TRANSFERASE"/>
    <property type="match status" value="1"/>
</dbReference>
<feature type="transmembrane region" description="Helical" evidence="8">
    <location>
        <begin position="50"/>
        <end position="78"/>
    </location>
</feature>
<name>A0A098GIT2_LEGMI</name>
<reference evidence="9" key="1">
    <citation type="submission" date="2014-09" db="EMBL/GenBank/DDBJ databases">
        <authorList>
            <person name="GOMEZ-VALERO Laura"/>
        </authorList>
    </citation>
    <scope>NUCLEOTIDE SEQUENCE</scope>
    <source>
        <strain evidence="9">ATCC33218</strain>
    </source>
</reference>
<keyword evidence="12" id="KW-1185">Reference proteome</keyword>
<dbReference type="STRING" id="451.B6N58_05510"/>
<feature type="transmembrane region" description="Helical" evidence="8">
    <location>
        <begin position="308"/>
        <end position="327"/>
    </location>
</feature>
<dbReference type="GO" id="GO:0046872">
    <property type="term" value="F:metal ion binding"/>
    <property type="evidence" value="ECO:0007669"/>
    <property type="project" value="UniProtKB-KW"/>
</dbReference>
<feature type="transmembrane region" description="Helical" evidence="8">
    <location>
        <begin position="235"/>
        <end position="257"/>
    </location>
</feature>
<dbReference type="GO" id="GO:0005886">
    <property type="term" value="C:plasma membrane"/>
    <property type="evidence" value="ECO:0007669"/>
    <property type="project" value="UniProtKB-SubCell"/>
</dbReference>
<evidence type="ECO:0000256" key="7">
    <source>
        <dbReference type="PIRSR" id="PIRSR600715-1"/>
    </source>
</evidence>
<accession>A0A098GIT2</accession>
<evidence type="ECO:0000313" key="10">
    <source>
        <dbReference type="EMBL" id="SCY39890.1"/>
    </source>
</evidence>
<dbReference type="Pfam" id="PF00953">
    <property type="entry name" value="Glycos_transf_4"/>
    <property type="match status" value="1"/>
</dbReference>
<dbReference type="Proteomes" id="UP000032414">
    <property type="component" value="Chromosome I"/>
</dbReference>
<dbReference type="InterPro" id="IPR000715">
    <property type="entry name" value="Glycosyl_transferase_4"/>
</dbReference>
<dbReference type="PATRIC" id="fig|451.8.peg.1218"/>
<dbReference type="OrthoDB" id="9783652at2"/>
<protein>
    <submittedName>
        <fullName evidence="10">Fuc2NAc and GlcNAc transferase</fullName>
    </submittedName>
    <submittedName>
        <fullName evidence="9">Glycosyl transferase WbpL</fullName>
    </submittedName>
</protein>